<proteinExistence type="predicted"/>
<dbReference type="Gene3D" id="3.30.1330.70">
    <property type="entry name" value="Holliday junction resolvase RusA"/>
    <property type="match status" value="1"/>
</dbReference>
<dbReference type="AlphaFoldDB" id="A0A6N2YLZ2"/>
<evidence type="ECO:0000313" key="1">
    <source>
        <dbReference type="EMBL" id="VYT67147.1"/>
    </source>
</evidence>
<dbReference type="EMBL" id="CACRUO010000008">
    <property type="protein sequence ID" value="VYT67147.1"/>
    <property type="molecule type" value="Genomic_DNA"/>
</dbReference>
<dbReference type="InterPro" id="IPR036614">
    <property type="entry name" value="RusA-like_sf"/>
</dbReference>
<name>A0A6N2YLZ2_STASI</name>
<sequence length="135" mass="15675">MEIEIKFNETHKAPMASPRPRFSKRGNYVQTYMPATYTAHKAFIQKQMPKLMLENSVIVTLKFIFIPPESWSKKKRLAMVGKYKSTKPDVDNLMKTVLDAGNKHLWKDDGQIVDVRTLKQYGNEAKIIMEIEEVD</sequence>
<dbReference type="GO" id="GO:0006281">
    <property type="term" value="P:DNA repair"/>
    <property type="evidence" value="ECO:0007669"/>
    <property type="project" value="InterPro"/>
</dbReference>
<protein>
    <submittedName>
        <fullName evidence="1">Endodeoxyribonuclease RusA</fullName>
    </submittedName>
</protein>
<reference evidence="1" key="1">
    <citation type="submission" date="2019-11" db="EMBL/GenBank/DDBJ databases">
        <authorList>
            <person name="Feng L."/>
        </authorList>
    </citation>
    <scope>NUCLEOTIDE SEQUENCE</scope>
    <source>
        <strain evidence="1">SsimulansLFYP27</strain>
    </source>
</reference>
<dbReference type="Pfam" id="PF05866">
    <property type="entry name" value="RusA"/>
    <property type="match status" value="1"/>
</dbReference>
<dbReference type="RefSeq" id="WP_070724744.1">
    <property type="nucleotide sequence ID" value="NZ_CACRUO010000008.1"/>
</dbReference>
<dbReference type="SUPFAM" id="SSF103084">
    <property type="entry name" value="Holliday junction resolvase RusA"/>
    <property type="match status" value="1"/>
</dbReference>
<dbReference type="GO" id="GO:0006310">
    <property type="term" value="P:DNA recombination"/>
    <property type="evidence" value="ECO:0007669"/>
    <property type="project" value="InterPro"/>
</dbReference>
<gene>
    <name evidence="1" type="ORF">SSLFYP27_00399</name>
</gene>
<dbReference type="InterPro" id="IPR008822">
    <property type="entry name" value="Endonuclease_RusA-like"/>
</dbReference>
<organism evidence="1">
    <name type="scientific">Staphylococcus simulans</name>
    <dbReference type="NCBI Taxonomy" id="1286"/>
    <lineage>
        <taxon>Bacteria</taxon>
        <taxon>Bacillati</taxon>
        <taxon>Bacillota</taxon>
        <taxon>Bacilli</taxon>
        <taxon>Bacillales</taxon>
        <taxon>Staphylococcaceae</taxon>
        <taxon>Staphylococcus</taxon>
    </lineage>
</organism>
<dbReference type="GO" id="GO:0000287">
    <property type="term" value="F:magnesium ion binding"/>
    <property type="evidence" value="ECO:0007669"/>
    <property type="project" value="InterPro"/>
</dbReference>
<accession>A0A6N2YLZ2</accession>